<comment type="caution">
    <text evidence="10">The sequence shown here is derived from an EMBL/GenBank/DDBJ whole genome shotgun (WGS) entry which is preliminary data.</text>
</comment>
<keyword evidence="3" id="KW-1003">Cell membrane</keyword>
<keyword evidence="4 9" id="KW-0812">Transmembrane</keyword>
<dbReference type="PANTHER" id="PTHR11795:SF451">
    <property type="entry name" value="ABC TRANSPORTER PERMEASE PROTEIN"/>
    <property type="match status" value="1"/>
</dbReference>
<name>A0ABU1NJC1_9BURK</name>
<dbReference type="InterPro" id="IPR001851">
    <property type="entry name" value="ABC_transp_permease"/>
</dbReference>
<dbReference type="CDD" id="cd06582">
    <property type="entry name" value="TM_PBP1_LivH_like"/>
    <property type="match status" value="1"/>
</dbReference>
<keyword evidence="11" id="KW-1185">Reference proteome</keyword>
<proteinExistence type="inferred from homology"/>
<feature type="transmembrane region" description="Helical" evidence="9">
    <location>
        <begin position="120"/>
        <end position="142"/>
    </location>
</feature>
<gene>
    <name evidence="10" type="ORF">J2739_004341</name>
</gene>
<evidence type="ECO:0000256" key="1">
    <source>
        <dbReference type="ARBA" id="ARBA00004651"/>
    </source>
</evidence>
<evidence type="ECO:0000256" key="3">
    <source>
        <dbReference type="ARBA" id="ARBA00022475"/>
    </source>
</evidence>
<feature type="transmembrane region" description="Helical" evidence="9">
    <location>
        <begin position="88"/>
        <end position="108"/>
    </location>
</feature>
<reference evidence="10 11" key="1">
    <citation type="submission" date="2023-07" db="EMBL/GenBank/DDBJ databases">
        <title>Sorghum-associated microbial communities from plants grown in Nebraska, USA.</title>
        <authorList>
            <person name="Schachtman D."/>
        </authorList>
    </citation>
    <scope>NUCLEOTIDE SEQUENCE [LARGE SCALE GENOMIC DNA]</scope>
    <source>
        <strain evidence="10 11">DS1781</strain>
    </source>
</reference>
<evidence type="ECO:0000256" key="6">
    <source>
        <dbReference type="ARBA" id="ARBA00022989"/>
    </source>
</evidence>
<dbReference type="Pfam" id="PF02653">
    <property type="entry name" value="BPD_transp_2"/>
    <property type="match status" value="1"/>
</dbReference>
<evidence type="ECO:0000313" key="10">
    <source>
        <dbReference type="EMBL" id="MDR6538548.1"/>
    </source>
</evidence>
<dbReference type="EMBL" id="JAVDRF010000011">
    <property type="protein sequence ID" value="MDR6538548.1"/>
    <property type="molecule type" value="Genomic_DNA"/>
</dbReference>
<evidence type="ECO:0000256" key="2">
    <source>
        <dbReference type="ARBA" id="ARBA00022448"/>
    </source>
</evidence>
<sequence>MLTLPHRQPIFHRRLANDRYLTRTDDAMTQLTQLIVQGISSGAIYGLVALGLVLGYKATEVLNFAQGDVVMLSAFLGWGLVVAVGLPFWLSFVLVLCISAALCFLLEAKIMRRIAGRPQFSGVMLTIGIGFMIRGGVSMLFGPQSRSYPTPWTGQSMQIGGSVVAELNLVIVGAAMGVTALLYYFLRRTTLGVAIHATSQNQLAAYLCGVRVKRLNSMVWAISGAIAALCGLLLAPITLVDLGLWFVMLKALAALVLGGFGSAPGAVIGGLLIGLIEQFAGVYLPDGVKDVAPYLVLIGVLVLYPRGILGESHGRRV</sequence>
<keyword evidence="2" id="KW-0813">Transport</keyword>
<comment type="similarity">
    <text evidence="8">Belongs to the binding-protein-dependent transport system permease family. LivHM subfamily.</text>
</comment>
<evidence type="ECO:0000256" key="5">
    <source>
        <dbReference type="ARBA" id="ARBA00022970"/>
    </source>
</evidence>
<keyword evidence="6 9" id="KW-1133">Transmembrane helix</keyword>
<organism evidence="10 11">
    <name type="scientific">Variovorax soli</name>
    <dbReference type="NCBI Taxonomy" id="376815"/>
    <lineage>
        <taxon>Bacteria</taxon>
        <taxon>Pseudomonadati</taxon>
        <taxon>Pseudomonadota</taxon>
        <taxon>Betaproteobacteria</taxon>
        <taxon>Burkholderiales</taxon>
        <taxon>Comamonadaceae</taxon>
        <taxon>Variovorax</taxon>
    </lineage>
</organism>
<evidence type="ECO:0000256" key="7">
    <source>
        <dbReference type="ARBA" id="ARBA00023136"/>
    </source>
</evidence>
<dbReference type="RefSeq" id="WP_309905444.1">
    <property type="nucleotide sequence ID" value="NZ_JAVDRF010000011.1"/>
</dbReference>
<dbReference type="PANTHER" id="PTHR11795">
    <property type="entry name" value="BRANCHED-CHAIN AMINO ACID TRANSPORT SYSTEM PERMEASE PROTEIN LIVH"/>
    <property type="match status" value="1"/>
</dbReference>
<evidence type="ECO:0000313" key="11">
    <source>
        <dbReference type="Proteomes" id="UP001184230"/>
    </source>
</evidence>
<evidence type="ECO:0000256" key="8">
    <source>
        <dbReference type="ARBA" id="ARBA00037998"/>
    </source>
</evidence>
<feature type="transmembrane region" description="Helical" evidence="9">
    <location>
        <begin position="219"/>
        <end position="237"/>
    </location>
</feature>
<evidence type="ECO:0000256" key="9">
    <source>
        <dbReference type="SAM" id="Phobius"/>
    </source>
</evidence>
<evidence type="ECO:0000256" key="4">
    <source>
        <dbReference type="ARBA" id="ARBA00022692"/>
    </source>
</evidence>
<dbReference type="InterPro" id="IPR052157">
    <property type="entry name" value="BCAA_transport_permease"/>
</dbReference>
<dbReference type="Proteomes" id="UP001184230">
    <property type="component" value="Unassembled WGS sequence"/>
</dbReference>
<keyword evidence="7 9" id="KW-0472">Membrane</keyword>
<feature type="transmembrane region" description="Helical" evidence="9">
    <location>
        <begin position="291"/>
        <end position="309"/>
    </location>
</feature>
<accession>A0ABU1NJC1</accession>
<protein>
    <submittedName>
        <fullName evidence="10">Branched-chain amino acid transport system permease protein</fullName>
    </submittedName>
</protein>
<feature type="transmembrane region" description="Helical" evidence="9">
    <location>
        <begin position="61"/>
        <end position="82"/>
    </location>
</feature>
<feature type="transmembrane region" description="Helical" evidence="9">
    <location>
        <begin position="34"/>
        <end position="54"/>
    </location>
</feature>
<keyword evidence="5" id="KW-0029">Amino-acid transport</keyword>
<comment type="subcellular location">
    <subcellularLocation>
        <location evidence="1">Cell membrane</location>
        <topology evidence="1">Multi-pass membrane protein</topology>
    </subcellularLocation>
</comment>
<feature type="transmembrane region" description="Helical" evidence="9">
    <location>
        <begin position="162"/>
        <end position="186"/>
    </location>
</feature>